<feature type="compositionally biased region" description="Basic and acidic residues" evidence="1">
    <location>
        <begin position="15"/>
        <end position="24"/>
    </location>
</feature>
<name>A0A1C5JCT9_9ACTN</name>
<dbReference type="Proteomes" id="UP000198215">
    <property type="component" value="Chromosome I"/>
</dbReference>
<dbReference type="AlphaFoldDB" id="A0A1C5JCT9"/>
<evidence type="ECO:0000256" key="1">
    <source>
        <dbReference type="SAM" id="MobiDB-lite"/>
    </source>
</evidence>
<evidence type="ECO:0000313" key="3">
    <source>
        <dbReference type="Proteomes" id="UP000198215"/>
    </source>
</evidence>
<dbReference type="EMBL" id="LT607753">
    <property type="protein sequence ID" value="SCG68019.1"/>
    <property type="molecule type" value="Genomic_DNA"/>
</dbReference>
<feature type="compositionally biased region" description="Low complexity" evidence="1">
    <location>
        <begin position="25"/>
        <end position="41"/>
    </location>
</feature>
<protein>
    <submittedName>
        <fullName evidence="2">Uncharacterized protein</fullName>
    </submittedName>
</protein>
<feature type="compositionally biased region" description="Basic and acidic residues" evidence="1">
    <location>
        <begin position="64"/>
        <end position="85"/>
    </location>
</feature>
<sequence>MTSRARTGYARAMGSHKENKHDPGGESARAGRSPGSGARGRQGSEVERSPKRRHLRAATGTSGSERDHGRSSLAHGDRVNRQGGA</sequence>
<gene>
    <name evidence="2" type="ORF">GA0070614_4333</name>
</gene>
<reference evidence="3" key="1">
    <citation type="submission" date="2016-06" db="EMBL/GenBank/DDBJ databases">
        <authorList>
            <person name="Varghese N."/>
            <person name="Submissions Spin"/>
        </authorList>
    </citation>
    <scope>NUCLEOTIDE SEQUENCE [LARGE SCALE GENOMIC DNA]</scope>
    <source>
        <strain evidence="3">DSM 45161</strain>
    </source>
</reference>
<organism evidence="2 3">
    <name type="scientific">Micromonospora coxensis</name>
    <dbReference type="NCBI Taxonomy" id="356852"/>
    <lineage>
        <taxon>Bacteria</taxon>
        <taxon>Bacillati</taxon>
        <taxon>Actinomycetota</taxon>
        <taxon>Actinomycetes</taxon>
        <taxon>Micromonosporales</taxon>
        <taxon>Micromonosporaceae</taxon>
        <taxon>Micromonospora</taxon>
    </lineage>
</organism>
<feature type="region of interest" description="Disordered" evidence="1">
    <location>
        <begin position="1"/>
        <end position="85"/>
    </location>
</feature>
<accession>A0A1C5JCT9</accession>
<proteinExistence type="predicted"/>
<evidence type="ECO:0000313" key="2">
    <source>
        <dbReference type="EMBL" id="SCG68019.1"/>
    </source>
</evidence>
<keyword evidence="3" id="KW-1185">Reference proteome</keyword>